<dbReference type="Proteomes" id="UP000067399">
    <property type="component" value="Chromosome"/>
</dbReference>
<name>A0A0N7KB99_9GAMM</name>
<dbReference type="AlphaFoldDB" id="A0A0N7KB99"/>
<dbReference type="GO" id="GO:0004636">
    <property type="term" value="F:phosphoribosyl-ATP diphosphatase activity"/>
    <property type="evidence" value="ECO:0007669"/>
    <property type="project" value="UniProtKB-UniRule"/>
</dbReference>
<dbReference type="FunFam" id="1.10.287.1080:FF:000002">
    <property type="entry name" value="Histidine biosynthesis bifunctional protein HisIE"/>
    <property type="match status" value="1"/>
</dbReference>
<dbReference type="Pfam" id="PF01503">
    <property type="entry name" value="PRA-PH"/>
    <property type="match status" value="1"/>
</dbReference>
<evidence type="ECO:0000256" key="7">
    <source>
        <dbReference type="ARBA" id="ARBA00022801"/>
    </source>
</evidence>
<comment type="subcellular location">
    <subcellularLocation>
        <location evidence="2 10">Cytoplasm</location>
    </subcellularLocation>
</comment>
<dbReference type="InterPro" id="IPR008179">
    <property type="entry name" value="HisE"/>
</dbReference>
<evidence type="ECO:0000256" key="3">
    <source>
        <dbReference type="ARBA" id="ARBA00005204"/>
    </source>
</evidence>
<reference evidence="11 12" key="1">
    <citation type="journal article" date="2000" name="Mar. Ecol. Prog. Ser.">
        <title>Phylogenetic characterization of endosymbionts in three hydrothermal vent mussels: influence on host distributions.</title>
        <authorList>
            <person name="Fujiwara Y."/>
            <person name="Takai K."/>
            <person name="Uematsu K."/>
            <person name="Tsuchida S."/>
            <person name="Hunt J.C."/>
            <person name="Hashimoto J."/>
        </authorList>
    </citation>
    <scope>NUCLEOTIDE SEQUENCE [LARGE SCALE GENOMIC DNA]</scope>
    <source>
        <strain evidence="11 12">Myojin Knoll</strain>
    </source>
</reference>
<keyword evidence="6 10" id="KW-0547">Nucleotide-binding</keyword>
<comment type="catalytic activity">
    <reaction evidence="1 10">
        <text>1-(5-phospho-beta-D-ribosyl)-ATP + H2O = 1-(5-phospho-beta-D-ribosyl)-5'-AMP + diphosphate + H(+)</text>
        <dbReference type="Rhea" id="RHEA:22828"/>
        <dbReference type="ChEBI" id="CHEBI:15377"/>
        <dbReference type="ChEBI" id="CHEBI:15378"/>
        <dbReference type="ChEBI" id="CHEBI:33019"/>
        <dbReference type="ChEBI" id="CHEBI:59457"/>
        <dbReference type="ChEBI" id="CHEBI:73183"/>
        <dbReference type="EC" id="3.6.1.31"/>
    </reaction>
</comment>
<dbReference type="PANTHER" id="PTHR42945:SF9">
    <property type="entry name" value="HISTIDINE BIOSYNTHESIS BIFUNCTIONAL PROTEIN HISIE"/>
    <property type="match status" value="1"/>
</dbReference>
<dbReference type="PANTHER" id="PTHR42945">
    <property type="entry name" value="HISTIDINE BIOSYNTHESIS BIFUNCTIONAL PROTEIN"/>
    <property type="match status" value="1"/>
</dbReference>
<evidence type="ECO:0000256" key="9">
    <source>
        <dbReference type="ARBA" id="ARBA00023102"/>
    </source>
</evidence>
<dbReference type="CDD" id="cd11534">
    <property type="entry name" value="NTP-PPase_HisIE_like"/>
    <property type="match status" value="1"/>
</dbReference>
<dbReference type="KEGG" id="ebh:BSEPE_0410"/>
<evidence type="ECO:0000256" key="8">
    <source>
        <dbReference type="ARBA" id="ARBA00022840"/>
    </source>
</evidence>
<sequence>MDNILKQLERVLEQRKGTNADSSYVASLYAKGTDEILKKIGEESAEVIMAVKDDQADKIIYEVADLWFHTLVLLRHKDIEVAKIETELSRRFGLSGLEEKASRSK</sequence>
<dbReference type="NCBIfam" id="TIGR03188">
    <property type="entry name" value="histidine_hisI"/>
    <property type="match status" value="1"/>
</dbReference>
<protein>
    <recommendedName>
        <fullName evidence="10">Phosphoribosyl-ATP pyrophosphatase</fullName>
        <shortName evidence="10">PRA-PH</shortName>
        <ecNumber evidence="10">3.6.1.31</ecNumber>
    </recommendedName>
</protein>
<dbReference type="EC" id="3.6.1.31" evidence="10"/>
<comment type="similarity">
    <text evidence="10">Belongs to the PRA-PH family.</text>
</comment>
<dbReference type="GO" id="GO:0005524">
    <property type="term" value="F:ATP binding"/>
    <property type="evidence" value="ECO:0007669"/>
    <property type="project" value="UniProtKB-KW"/>
</dbReference>
<keyword evidence="8 10" id="KW-0067">ATP-binding</keyword>
<dbReference type="EMBL" id="AP013042">
    <property type="protein sequence ID" value="BAS67423.1"/>
    <property type="molecule type" value="Genomic_DNA"/>
</dbReference>
<dbReference type="HAMAP" id="MF_01020">
    <property type="entry name" value="HisE"/>
    <property type="match status" value="1"/>
</dbReference>
<dbReference type="Gene3D" id="1.10.287.1080">
    <property type="entry name" value="MazG-like"/>
    <property type="match status" value="1"/>
</dbReference>
<dbReference type="RefSeq" id="WP_066043347.1">
    <property type="nucleotide sequence ID" value="NZ_AP013042.1"/>
</dbReference>
<dbReference type="SUPFAM" id="SSF101386">
    <property type="entry name" value="all-alpha NTP pyrophosphatases"/>
    <property type="match status" value="1"/>
</dbReference>
<keyword evidence="12" id="KW-1185">Reference proteome</keyword>
<keyword evidence="4 10" id="KW-0963">Cytoplasm</keyword>
<evidence type="ECO:0000256" key="5">
    <source>
        <dbReference type="ARBA" id="ARBA00022605"/>
    </source>
</evidence>
<proteinExistence type="inferred from homology"/>
<evidence type="ECO:0000256" key="4">
    <source>
        <dbReference type="ARBA" id="ARBA00022490"/>
    </source>
</evidence>
<organism evidence="11 12">
    <name type="scientific">endosymbiont of Bathymodiolus septemdierum str. Myojin knoll</name>
    <dbReference type="NCBI Taxonomy" id="1303921"/>
    <lineage>
        <taxon>Bacteria</taxon>
        <taxon>Pseudomonadati</taxon>
        <taxon>Pseudomonadota</taxon>
        <taxon>Gammaproteobacteria</taxon>
        <taxon>sulfur-oxidizing symbionts</taxon>
    </lineage>
</organism>
<dbReference type="NCBIfam" id="NF001611">
    <property type="entry name" value="PRK00400.1-3"/>
    <property type="match status" value="1"/>
</dbReference>
<keyword evidence="9 10" id="KW-0368">Histidine biosynthesis</keyword>
<evidence type="ECO:0000313" key="12">
    <source>
        <dbReference type="Proteomes" id="UP000067399"/>
    </source>
</evidence>
<evidence type="ECO:0000256" key="10">
    <source>
        <dbReference type="HAMAP-Rule" id="MF_01020"/>
    </source>
</evidence>
<accession>A0A0N7KB99</accession>
<dbReference type="OrthoDB" id="9814738at2"/>
<dbReference type="STRING" id="1303921.BSEPE_0410"/>
<keyword evidence="7 10" id="KW-0378">Hydrolase</keyword>
<dbReference type="InterPro" id="IPR021130">
    <property type="entry name" value="PRib-ATP_PPHydrolase-like"/>
</dbReference>
<evidence type="ECO:0000256" key="2">
    <source>
        <dbReference type="ARBA" id="ARBA00004496"/>
    </source>
</evidence>
<reference evidence="11 12" key="2">
    <citation type="journal article" date="2016" name="ISME J.">
        <title>Heterogeneous composition of key metabolic gene clusters in a vent mussel symbiont population.</title>
        <authorList>
            <person name="Ikuta T."/>
            <person name="Takaki Y."/>
            <person name="Nagai Y."/>
            <person name="Shimamura S."/>
            <person name="Tsuda M."/>
            <person name="Kawagucci S."/>
            <person name="Aoki Y."/>
            <person name="Inoue K."/>
            <person name="Teruya M."/>
            <person name="Satou K."/>
            <person name="Teruya K."/>
            <person name="Shimoji M."/>
            <person name="Tamotsu H."/>
            <person name="Hirano T."/>
            <person name="Maruyama T."/>
            <person name="Yoshida T."/>
        </authorList>
    </citation>
    <scope>NUCLEOTIDE SEQUENCE [LARGE SCALE GENOMIC DNA]</scope>
    <source>
        <strain evidence="11 12">Myojin Knoll</strain>
    </source>
</reference>
<dbReference type="UniPathway" id="UPA00031">
    <property type="reaction ID" value="UER00007"/>
</dbReference>
<comment type="pathway">
    <text evidence="3 10">Amino-acid biosynthesis; L-histidine biosynthesis; L-histidine from 5-phospho-alpha-D-ribose 1-diphosphate: step 2/9.</text>
</comment>
<evidence type="ECO:0000313" key="11">
    <source>
        <dbReference type="EMBL" id="BAS67423.1"/>
    </source>
</evidence>
<evidence type="ECO:0000256" key="6">
    <source>
        <dbReference type="ARBA" id="ARBA00022741"/>
    </source>
</evidence>
<keyword evidence="5 10" id="KW-0028">Amino-acid biosynthesis</keyword>
<evidence type="ECO:0000256" key="1">
    <source>
        <dbReference type="ARBA" id="ARBA00001460"/>
    </source>
</evidence>
<dbReference type="GO" id="GO:0000105">
    <property type="term" value="P:L-histidine biosynthetic process"/>
    <property type="evidence" value="ECO:0007669"/>
    <property type="project" value="UniProtKB-UniRule"/>
</dbReference>
<dbReference type="GO" id="GO:0005737">
    <property type="term" value="C:cytoplasm"/>
    <property type="evidence" value="ECO:0007669"/>
    <property type="project" value="UniProtKB-SubCell"/>
</dbReference>
<gene>
    <name evidence="10 11" type="primary">hisE</name>
    <name evidence="11" type="ORF">BSEPE_0410</name>
</gene>